<name>A0ABW9ZYA0_9BACT</name>
<comment type="caution">
    <text evidence="2">The sequence shown here is derived from an EMBL/GenBank/DDBJ whole genome shotgun (WGS) entry which is preliminary data.</text>
</comment>
<dbReference type="RefSeq" id="WP_161819563.1">
    <property type="nucleotide sequence ID" value="NZ_JAACJS010000015.1"/>
</dbReference>
<feature type="signal peptide" evidence="1">
    <location>
        <begin position="1"/>
        <end position="19"/>
    </location>
</feature>
<evidence type="ECO:0000256" key="1">
    <source>
        <dbReference type="SAM" id="SignalP"/>
    </source>
</evidence>
<organism evidence="2 3">
    <name type="scientific">Sediminibacterium roseum</name>
    <dbReference type="NCBI Taxonomy" id="1978412"/>
    <lineage>
        <taxon>Bacteria</taxon>
        <taxon>Pseudomonadati</taxon>
        <taxon>Bacteroidota</taxon>
        <taxon>Chitinophagia</taxon>
        <taxon>Chitinophagales</taxon>
        <taxon>Chitinophagaceae</taxon>
        <taxon>Sediminibacterium</taxon>
    </lineage>
</organism>
<sequence length="851" mass="96955">MIKLLWLLAFVCLQQLLCAQRSKPFKDKNTDTSLQAQEQVYEMPVVTVNENERSDQGAPYVPSVLYSNRDVFLNMASFHFSALRFKMRGYDADLFSTQVNGMHMNNLDDGNTQWSLWSGLNDVTRNSQLVLALRAGEQSFGNVGNMVSTDMRASKQRVQTQYGYSFGNRSYTHRWTFTETKPMNKKGWAYAVSASWRMAKTGVVPGTDYQSAAYFAGIDKKLGGNHLLSLVLFGNHTTNAKQGPVLKECSAFLENDFHNPYWGYQNGRKRNANIARAHQPVIILSDEHRINNHTTIVTSIGLVKGMKSSTALDWYKAPDPRPDYYRYLPSYQPDSALRVMLKDAIEADPSLLQINWDRLYEINRNSLETTPDADGIPGNAYTGLRAHYLLEARVVDLQRIELNRVYNTRLNEWLGFSGGCSFQSQQSRYYKKIHDLLGSDYTMDWNQFAERDFPDNMTAIQNDLNHPNRVLHEGDVYGYDYMIRTSKAAGWVQLVATKKRFDFFAAAEFSYTNYQRDGKMRNGLFPGNSYGRSIPVEFGNLAAKAGIVYKINGRKYFYFNALQMSRPPLFDNVFISPRTRDTKQETIQCESITSAESGFICNAPAVKMRATCYVTSFAKGMNVMTFYHDGYGNFVNYALSGIDKIHYGIEFGLEWKLAKRFTLNAAASAGRFYYNSRPMVSVTADNDAYVLERTVIYQKNYRVGGTPQEAYGLGIGYQSANGAWYLNVSGNYFREQWLDINPLRRTYEALEDVAEGSDQWNRIIAQEKLPEQYTIDFSGGGSVRTKLFGSAKRKTIVLNLSISNLMNKKNMFSGGYEQLRFDVETKNTGKFPPKYFYAMGLNFSLNCSLRL</sequence>
<keyword evidence="2" id="KW-0675">Receptor</keyword>
<keyword evidence="1" id="KW-0732">Signal</keyword>
<dbReference type="SUPFAM" id="SSF56935">
    <property type="entry name" value="Porins"/>
    <property type="match status" value="1"/>
</dbReference>
<protein>
    <submittedName>
        <fullName evidence="2">TonB-dependent receptor</fullName>
    </submittedName>
</protein>
<reference evidence="2 3" key="1">
    <citation type="submission" date="2020-01" db="EMBL/GenBank/DDBJ databases">
        <title>Genome analysis.</title>
        <authorList>
            <person name="Wu S."/>
            <person name="Wang G."/>
        </authorList>
    </citation>
    <scope>NUCLEOTIDE SEQUENCE [LARGE SCALE GENOMIC DNA]</scope>
    <source>
        <strain evidence="2 3">SYL130</strain>
    </source>
</reference>
<accession>A0ABW9ZYA0</accession>
<dbReference type="EMBL" id="JAACJS010000015">
    <property type="protein sequence ID" value="NCI51277.1"/>
    <property type="molecule type" value="Genomic_DNA"/>
</dbReference>
<keyword evidence="3" id="KW-1185">Reference proteome</keyword>
<evidence type="ECO:0000313" key="3">
    <source>
        <dbReference type="Proteomes" id="UP000753802"/>
    </source>
</evidence>
<feature type="chain" id="PRO_5045224265" evidence="1">
    <location>
        <begin position="20"/>
        <end position="851"/>
    </location>
</feature>
<gene>
    <name evidence="2" type="ORF">GWC95_15190</name>
</gene>
<dbReference type="Proteomes" id="UP000753802">
    <property type="component" value="Unassembled WGS sequence"/>
</dbReference>
<evidence type="ECO:0000313" key="2">
    <source>
        <dbReference type="EMBL" id="NCI51277.1"/>
    </source>
</evidence>
<proteinExistence type="predicted"/>